<name>A0A9N9J8N7_9GLOM</name>
<keyword evidence="2" id="KW-1185">Reference proteome</keyword>
<organism evidence="1 2">
    <name type="scientific">Racocetra fulgida</name>
    <dbReference type="NCBI Taxonomy" id="60492"/>
    <lineage>
        <taxon>Eukaryota</taxon>
        <taxon>Fungi</taxon>
        <taxon>Fungi incertae sedis</taxon>
        <taxon>Mucoromycota</taxon>
        <taxon>Glomeromycotina</taxon>
        <taxon>Glomeromycetes</taxon>
        <taxon>Diversisporales</taxon>
        <taxon>Gigasporaceae</taxon>
        <taxon>Racocetra</taxon>
    </lineage>
</organism>
<reference evidence="1" key="1">
    <citation type="submission" date="2021-06" db="EMBL/GenBank/DDBJ databases">
        <authorList>
            <person name="Kallberg Y."/>
            <person name="Tangrot J."/>
            <person name="Rosling A."/>
        </authorList>
    </citation>
    <scope>NUCLEOTIDE SEQUENCE</scope>
    <source>
        <strain evidence="1">IN212</strain>
    </source>
</reference>
<feature type="non-terminal residue" evidence="1">
    <location>
        <position position="1"/>
    </location>
</feature>
<proteinExistence type="predicted"/>
<dbReference type="AlphaFoldDB" id="A0A9N9J8N7"/>
<dbReference type="EMBL" id="CAJVPZ010042881">
    <property type="protein sequence ID" value="CAG8764587.1"/>
    <property type="molecule type" value="Genomic_DNA"/>
</dbReference>
<comment type="caution">
    <text evidence="1">The sequence shown here is derived from an EMBL/GenBank/DDBJ whole genome shotgun (WGS) entry which is preliminary data.</text>
</comment>
<evidence type="ECO:0000313" key="2">
    <source>
        <dbReference type="Proteomes" id="UP000789396"/>
    </source>
</evidence>
<gene>
    <name evidence="1" type="ORF">RFULGI_LOCUS14574</name>
</gene>
<accession>A0A9N9J8N7</accession>
<dbReference type="Proteomes" id="UP000789396">
    <property type="component" value="Unassembled WGS sequence"/>
</dbReference>
<evidence type="ECO:0000313" key="1">
    <source>
        <dbReference type="EMBL" id="CAG8764587.1"/>
    </source>
</evidence>
<protein>
    <submittedName>
        <fullName evidence="1">18542_t:CDS:1</fullName>
    </submittedName>
</protein>
<sequence>STGSFDLNALTYEIYNVTNKAIMITQNIGEKSNIEPKISDLGLSNAFLKADEIIFSQLEISQRNPDANYKIQLEEDKTPQRDPDAVYTSQPILLDLL</sequence>
<feature type="non-terminal residue" evidence="1">
    <location>
        <position position="97"/>
    </location>
</feature>